<proteinExistence type="predicted"/>
<dbReference type="AlphaFoldDB" id="A0A061RG79"/>
<feature type="region of interest" description="Disordered" evidence="2">
    <location>
        <begin position="394"/>
        <end position="440"/>
    </location>
</feature>
<dbReference type="PANTHER" id="PTHR37474:SF1">
    <property type="entry name" value="2'-5' RNA LIGASE FAMILY PROTEIN"/>
    <property type="match status" value="1"/>
</dbReference>
<dbReference type="InterPro" id="IPR009288">
    <property type="entry name" value="AIG2-like_dom"/>
</dbReference>
<dbReference type="EMBL" id="GBEZ01014106">
    <property type="protein sequence ID" value="JAC71942.1"/>
    <property type="molecule type" value="Transcribed_RNA"/>
</dbReference>
<feature type="compositionally biased region" description="Basic residues" evidence="2">
    <location>
        <begin position="406"/>
        <end position="425"/>
    </location>
</feature>
<feature type="domain" description="Gamma-glutamylcyclotransferase AIG2-like" evidence="3">
    <location>
        <begin position="231"/>
        <end position="334"/>
    </location>
</feature>
<dbReference type="Pfam" id="PF06094">
    <property type="entry name" value="GGACT"/>
    <property type="match status" value="1"/>
</dbReference>
<dbReference type="Pfam" id="PF13563">
    <property type="entry name" value="2_5_RNA_ligase2"/>
    <property type="match status" value="1"/>
</dbReference>
<reference evidence="4" key="1">
    <citation type="submission" date="2014-05" db="EMBL/GenBank/DDBJ databases">
        <title>The transcriptome of the halophilic microalga Tetraselmis sp. GSL018 isolated from the Great Salt Lake, Utah.</title>
        <authorList>
            <person name="Jinkerson R.E."/>
            <person name="D'Adamo S."/>
            <person name="Posewitz M.C."/>
        </authorList>
    </citation>
    <scope>NUCLEOTIDE SEQUENCE</scope>
    <source>
        <strain evidence="4">GSL018</strain>
    </source>
</reference>
<dbReference type="Gene3D" id="3.90.1140.10">
    <property type="entry name" value="Cyclic phosphodiesterase"/>
    <property type="match status" value="1"/>
</dbReference>
<name>A0A061RG79_9CHLO</name>
<evidence type="ECO:0000256" key="2">
    <source>
        <dbReference type="SAM" id="MobiDB-lite"/>
    </source>
</evidence>
<protein>
    <submittedName>
        <fullName evidence="4">Poly polymerase</fullName>
    </submittedName>
</protein>
<evidence type="ECO:0000259" key="3">
    <source>
        <dbReference type="Pfam" id="PF06094"/>
    </source>
</evidence>
<comment type="function">
    <text evidence="1">Putative gamma-glutamylcyclotransferase.</text>
</comment>
<gene>
    <name evidence="4" type="ORF">TSPGSL018_822</name>
</gene>
<dbReference type="InterPro" id="IPR013024">
    <property type="entry name" value="GGCT-like"/>
</dbReference>
<evidence type="ECO:0000256" key="1">
    <source>
        <dbReference type="ARBA" id="ARBA00002782"/>
    </source>
</evidence>
<organism evidence="4">
    <name type="scientific">Tetraselmis sp. GSL018</name>
    <dbReference type="NCBI Taxonomy" id="582737"/>
    <lineage>
        <taxon>Eukaryota</taxon>
        <taxon>Viridiplantae</taxon>
        <taxon>Chlorophyta</taxon>
        <taxon>core chlorophytes</taxon>
        <taxon>Chlorodendrophyceae</taxon>
        <taxon>Chlorodendrales</taxon>
        <taxon>Chlorodendraceae</taxon>
        <taxon>Tetraselmis</taxon>
    </lineage>
</organism>
<dbReference type="InterPro" id="IPR009097">
    <property type="entry name" value="Cyclic_Pdiesterase"/>
</dbReference>
<accession>A0A061RG79</accession>
<evidence type="ECO:0000313" key="4">
    <source>
        <dbReference type="EMBL" id="JAC71942.1"/>
    </source>
</evidence>
<sequence length="440" mass="48984">MSDRLALNQIVPQMKVHKSAVCIIPLRNVWPVIQSLRCLNDKSFLRWMPHVNLLYPFWEDCGDSFVEASKRIEKALSSVQPFEVSLSRLNHFSHRSYCTVWAGLDDDTGVTNLQSALAEAFPDCNDLGYDPSRNIERFCPHLSLANVGITRVEAWKQEKQGGWPGVRFEVREVALISRSGFDDPFVTRIVVPLGGRGGPREVNEPYVAGVAAGASELLSGTAADHRGVWNFAYGANINRAKVSESRGLRPIESRPARLRGYKLSFRHRGGFGTVEEAREGDEWREVHGVLHLLSHADYCRLAAMEHEYRPCEVEAEPYDGGPPIKAIVFVTPPERLIRSGLPPTSRYLGLLQKGAPEWPLDDRYTSWLKSLPSIDNGKRGDAYYQSPDGARLEPWPKIYTGSQGRRAGRGRGRGGGRGRTRRQGGRGRDGQIAGSSALEV</sequence>
<dbReference type="SUPFAM" id="SSF55144">
    <property type="entry name" value="LigT-like"/>
    <property type="match status" value="1"/>
</dbReference>
<dbReference type="CDD" id="cd06661">
    <property type="entry name" value="GGCT_like"/>
    <property type="match status" value="1"/>
</dbReference>
<dbReference type="Gene3D" id="3.10.490.10">
    <property type="entry name" value="Gamma-glutamyl cyclotransferase-like"/>
    <property type="match status" value="1"/>
</dbReference>
<dbReference type="PANTHER" id="PTHR37474">
    <property type="entry name" value="RNA LIGASE/CYCLIC NUCLEOTIDE PHOSPHODIESTERASE"/>
    <property type="match status" value="1"/>
</dbReference>